<dbReference type="AlphaFoldDB" id="A0A0D0B6F9"/>
<sequence>MSDFIIWCLGAEKTETQLEYSAFWCLLGQVTTSAPKDAGRLAREFLKGQEDSWCQKNVVIRRMEIFRANVVRSKFTSTEGLTRGTKRMAVT</sequence>
<dbReference type="HOGENOM" id="CLU_2428513_0_0_1"/>
<dbReference type="EMBL" id="KN835250">
    <property type="protein sequence ID" value="KIK42037.1"/>
    <property type="molecule type" value="Genomic_DNA"/>
</dbReference>
<dbReference type="Proteomes" id="UP000054485">
    <property type="component" value="Unassembled WGS sequence"/>
</dbReference>
<proteinExistence type="predicted"/>
<evidence type="ECO:0000313" key="2">
    <source>
        <dbReference type="Proteomes" id="UP000054485"/>
    </source>
</evidence>
<accession>A0A0D0B6F9</accession>
<reference evidence="2" key="2">
    <citation type="submission" date="2015-01" db="EMBL/GenBank/DDBJ databases">
        <title>Evolutionary Origins and Diversification of the Mycorrhizal Mutualists.</title>
        <authorList>
            <consortium name="DOE Joint Genome Institute"/>
            <consortium name="Mycorrhizal Genomics Consortium"/>
            <person name="Kohler A."/>
            <person name="Kuo A."/>
            <person name="Nagy L.G."/>
            <person name="Floudas D."/>
            <person name="Copeland A."/>
            <person name="Barry K.W."/>
            <person name="Cichocki N."/>
            <person name="Veneault-Fourrey C."/>
            <person name="LaButti K."/>
            <person name="Lindquist E.A."/>
            <person name="Lipzen A."/>
            <person name="Lundell T."/>
            <person name="Morin E."/>
            <person name="Murat C."/>
            <person name="Riley R."/>
            <person name="Ohm R."/>
            <person name="Sun H."/>
            <person name="Tunlid A."/>
            <person name="Henrissat B."/>
            <person name="Grigoriev I.V."/>
            <person name="Hibbett D.S."/>
            <person name="Martin F."/>
        </authorList>
    </citation>
    <scope>NUCLEOTIDE SEQUENCE [LARGE SCALE GENOMIC DNA]</scope>
    <source>
        <strain evidence="2">UH-Slu-Lm8-n1</strain>
    </source>
</reference>
<organism evidence="1 2">
    <name type="scientific">Suillus luteus UH-Slu-Lm8-n1</name>
    <dbReference type="NCBI Taxonomy" id="930992"/>
    <lineage>
        <taxon>Eukaryota</taxon>
        <taxon>Fungi</taxon>
        <taxon>Dikarya</taxon>
        <taxon>Basidiomycota</taxon>
        <taxon>Agaricomycotina</taxon>
        <taxon>Agaricomycetes</taxon>
        <taxon>Agaricomycetidae</taxon>
        <taxon>Boletales</taxon>
        <taxon>Suillineae</taxon>
        <taxon>Suillaceae</taxon>
        <taxon>Suillus</taxon>
    </lineage>
</organism>
<keyword evidence="2" id="KW-1185">Reference proteome</keyword>
<dbReference type="InParanoid" id="A0A0D0B6F9"/>
<reference evidence="1 2" key="1">
    <citation type="submission" date="2014-04" db="EMBL/GenBank/DDBJ databases">
        <authorList>
            <consortium name="DOE Joint Genome Institute"/>
            <person name="Kuo A."/>
            <person name="Ruytinx J."/>
            <person name="Rineau F."/>
            <person name="Colpaert J."/>
            <person name="Kohler A."/>
            <person name="Nagy L.G."/>
            <person name="Floudas D."/>
            <person name="Copeland A."/>
            <person name="Barry K.W."/>
            <person name="Cichocki N."/>
            <person name="Veneault-Fourrey C."/>
            <person name="LaButti K."/>
            <person name="Lindquist E.A."/>
            <person name="Lipzen A."/>
            <person name="Lundell T."/>
            <person name="Morin E."/>
            <person name="Murat C."/>
            <person name="Sun H."/>
            <person name="Tunlid A."/>
            <person name="Henrissat B."/>
            <person name="Grigoriev I.V."/>
            <person name="Hibbett D.S."/>
            <person name="Martin F."/>
            <person name="Nordberg H.P."/>
            <person name="Cantor M.N."/>
            <person name="Hua S.X."/>
        </authorList>
    </citation>
    <scope>NUCLEOTIDE SEQUENCE [LARGE SCALE GENOMIC DNA]</scope>
    <source>
        <strain evidence="1 2">UH-Slu-Lm8-n1</strain>
    </source>
</reference>
<name>A0A0D0B6F9_9AGAM</name>
<protein>
    <submittedName>
        <fullName evidence="1">Uncharacterized protein</fullName>
    </submittedName>
</protein>
<evidence type="ECO:0000313" key="1">
    <source>
        <dbReference type="EMBL" id="KIK42037.1"/>
    </source>
</evidence>
<gene>
    <name evidence="1" type="ORF">CY34DRAFT_805402</name>
</gene>